<evidence type="ECO:0000313" key="2">
    <source>
        <dbReference type="Proteomes" id="UP000809829"/>
    </source>
</evidence>
<keyword evidence="2" id="KW-1185">Reference proteome</keyword>
<dbReference type="Proteomes" id="UP000809829">
    <property type="component" value="Unassembled WGS sequence"/>
</dbReference>
<accession>A0ABS2QSY8</accession>
<gene>
    <name evidence="1" type="ORF">JOC83_001419</name>
</gene>
<organism evidence="1 2">
    <name type="scientific">Priestia iocasae</name>
    <dbReference type="NCBI Taxonomy" id="2291674"/>
    <lineage>
        <taxon>Bacteria</taxon>
        <taxon>Bacillati</taxon>
        <taxon>Bacillota</taxon>
        <taxon>Bacilli</taxon>
        <taxon>Bacillales</taxon>
        <taxon>Bacillaceae</taxon>
        <taxon>Priestia</taxon>
    </lineage>
</organism>
<proteinExistence type="predicted"/>
<comment type="caution">
    <text evidence="1">The sequence shown here is derived from an EMBL/GenBank/DDBJ whole genome shotgun (WGS) entry which is preliminary data.</text>
</comment>
<dbReference type="EMBL" id="JAFBFC010000002">
    <property type="protein sequence ID" value="MBM7702585.1"/>
    <property type="molecule type" value="Genomic_DNA"/>
</dbReference>
<evidence type="ECO:0000313" key="1">
    <source>
        <dbReference type="EMBL" id="MBM7702585.1"/>
    </source>
</evidence>
<name>A0ABS2QSY8_9BACI</name>
<reference evidence="1 2" key="1">
    <citation type="submission" date="2021-01" db="EMBL/GenBank/DDBJ databases">
        <title>Genomic Encyclopedia of Type Strains, Phase IV (KMG-IV): sequencing the most valuable type-strain genomes for metagenomic binning, comparative biology and taxonomic classification.</title>
        <authorList>
            <person name="Goeker M."/>
        </authorList>
    </citation>
    <scope>NUCLEOTIDE SEQUENCE [LARGE SCALE GENOMIC DNA]</scope>
    <source>
        <strain evidence="1 2">DSM 104297</strain>
    </source>
</reference>
<dbReference type="RefSeq" id="WP_275580416.1">
    <property type="nucleotide sequence ID" value="NZ_JAFBFC010000002.1"/>
</dbReference>
<sequence length="42" mass="5053">MKKEEKTELELLLEQDQSNLTELGMETLERLKQEGMEDERKE</sequence>
<protein>
    <submittedName>
        <fullName evidence="1">Uncharacterized protein</fullName>
    </submittedName>
</protein>